<protein>
    <submittedName>
        <fullName evidence="8">Polyprenyl synthetase family protein</fullName>
    </submittedName>
</protein>
<dbReference type="SFLD" id="SFLDG01017">
    <property type="entry name" value="Polyprenyl_Transferase_Like"/>
    <property type="match status" value="1"/>
</dbReference>
<comment type="similarity">
    <text evidence="2 7">Belongs to the FPP/GGPP synthase family.</text>
</comment>
<comment type="cofactor">
    <cofactor evidence="1">
        <name>Mg(2+)</name>
        <dbReference type="ChEBI" id="CHEBI:18420"/>
    </cofactor>
</comment>
<keyword evidence="5" id="KW-0460">Magnesium</keyword>
<dbReference type="Gene3D" id="1.10.600.10">
    <property type="entry name" value="Farnesyl Diphosphate Synthase"/>
    <property type="match status" value="1"/>
</dbReference>
<dbReference type="SUPFAM" id="SSF48576">
    <property type="entry name" value="Terpenoid synthases"/>
    <property type="match status" value="1"/>
</dbReference>
<evidence type="ECO:0000313" key="9">
    <source>
        <dbReference type="Proteomes" id="UP001275315"/>
    </source>
</evidence>
<evidence type="ECO:0000256" key="2">
    <source>
        <dbReference type="ARBA" id="ARBA00006706"/>
    </source>
</evidence>
<evidence type="ECO:0000256" key="7">
    <source>
        <dbReference type="RuleBase" id="RU004466"/>
    </source>
</evidence>
<evidence type="ECO:0000256" key="1">
    <source>
        <dbReference type="ARBA" id="ARBA00001946"/>
    </source>
</evidence>
<sequence>MMEKELNKHFKHEHFPKVLKDAMLYSLEAGGKRLRPVLLAASYGAFQTGTDKILTSAVALEMIHTYSLIHDDLPAMDNDDYRRGKLTNHKAFNEAIAILAGDALLTYSFEIIANDPLLSSDEKVTILQMLSRASGPHGMVAGQIYDMEAEDKAISLEQLENIHALKTGELVGFAVKAGAFLGNASEEQLKHLEKFAYYLGILFQVQDDILDIEGDEEKLGKSVGSDIDQNKSTYPKLLGLNGAKKLKLEYANKAKESLKMAQANTDILMNLIDHFSQRDH</sequence>
<dbReference type="InterPro" id="IPR008949">
    <property type="entry name" value="Isoprenoid_synthase_dom_sf"/>
</dbReference>
<comment type="caution">
    <text evidence="8">The sequence shown here is derived from an EMBL/GenBank/DDBJ whole genome shotgun (WGS) entry which is preliminary data.</text>
</comment>
<dbReference type="PROSITE" id="PS00444">
    <property type="entry name" value="POLYPRENYL_SYNTHASE_2"/>
    <property type="match status" value="1"/>
</dbReference>
<evidence type="ECO:0000256" key="5">
    <source>
        <dbReference type="ARBA" id="ARBA00022842"/>
    </source>
</evidence>
<dbReference type="EMBL" id="JAWDIQ010000001">
    <property type="protein sequence ID" value="MDY0408396.1"/>
    <property type="molecule type" value="Genomic_DNA"/>
</dbReference>
<keyword evidence="3 7" id="KW-0808">Transferase</keyword>
<dbReference type="PANTHER" id="PTHR43281">
    <property type="entry name" value="FARNESYL DIPHOSPHATE SYNTHASE"/>
    <property type="match status" value="1"/>
</dbReference>
<dbReference type="CDD" id="cd00685">
    <property type="entry name" value="Trans_IPPS_HT"/>
    <property type="match status" value="1"/>
</dbReference>
<keyword evidence="4" id="KW-0479">Metal-binding</keyword>
<gene>
    <name evidence="8" type="ORF">RWD45_07275</name>
</gene>
<dbReference type="Proteomes" id="UP001275315">
    <property type="component" value="Unassembled WGS sequence"/>
</dbReference>
<reference evidence="8 9" key="1">
    <citation type="submission" date="2023-10" db="EMBL/GenBank/DDBJ databases">
        <title>Virgibacillus soli CC-YMP-6 genome.</title>
        <authorList>
            <person name="Miliotis G."/>
            <person name="Sengupta P."/>
            <person name="Hameed A."/>
            <person name="Chuvochina M."/>
            <person name="Mcdonagh F."/>
            <person name="Simpson A.C."/>
            <person name="Singh N.K."/>
            <person name="Rekha P.D."/>
            <person name="Raman K."/>
            <person name="Hugenholtz P."/>
            <person name="Venkateswaran K."/>
        </authorList>
    </citation>
    <scope>NUCLEOTIDE SEQUENCE [LARGE SCALE GENOMIC DNA]</scope>
    <source>
        <strain evidence="8 9">CC-YMP-6</strain>
    </source>
</reference>
<keyword evidence="9" id="KW-1185">Reference proteome</keyword>
<dbReference type="InterPro" id="IPR053378">
    <property type="entry name" value="Prenyl_diphosphate_synthase"/>
</dbReference>
<dbReference type="SFLD" id="SFLDS00005">
    <property type="entry name" value="Isoprenoid_Synthase_Type_I"/>
    <property type="match status" value="1"/>
</dbReference>
<dbReference type="InterPro" id="IPR000092">
    <property type="entry name" value="Polyprenyl_synt"/>
</dbReference>
<evidence type="ECO:0000256" key="3">
    <source>
        <dbReference type="ARBA" id="ARBA00022679"/>
    </source>
</evidence>
<keyword evidence="6" id="KW-0414">Isoprene biosynthesis</keyword>
<name>A0ABU5CPV0_9BACI</name>
<evidence type="ECO:0000313" key="8">
    <source>
        <dbReference type="EMBL" id="MDY0408396.1"/>
    </source>
</evidence>
<evidence type="ECO:0000256" key="4">
    <source>
        <dbReference type="ARBA" id="ARBA00022723"/>
    </source>
</evidence>
<dbReference type="PANTHER" id="PTHR43281:SF1">
    <property type="entry name" value="FARNESYL DIPHOSPHATE SYNTHASE"/>
    <property type="match status" value="1"/>
</dbReference>
<dbReference type="NCBIfam" id="NF045485">
    <property type="entry name" value="FPPsyn"/>
    <property type="match status" value="1"/>
</dbReference>
<dbReference type="InterPro" id="IPR033749">
    <property type="entry name" value="Polyprenyl_synt_CS"/>
</dbReference>
<accession>A0ABU5CPV0</accession>
<proteinExistence type="inferred from homology"/>
<organism evidence="8 9">
    <name type="scientific">Paracerasibacillus soli</name>
    <dbReference type="NCBI Taxonomy" id="480284"/>
    <lineage>
        <taxon>Bacteria</taxon>
        <taxon>Bacillati</taxon>
        <taxon>Bacillota</taxon>
        <taxon>Bacilli</taxon>
        <taxon>Bacillales</taxon>
        <taxon>Bacillaceae</taxon>
        <taxon>Paracerasibacillus</taxon>
    </lineage>
</organism>
<evidence type="ECO:0000256" key="6">
    <source>
        <dbReference type="ARBA" id="ARBA00023229"/>
    </source>
</evidence>
<dbReference type="Pfam" id="PF00348">
    <property type="entry name" value="polyprenyl_synt"/>
    <property type="match status" value="1"/>
</dbReference>
<dbReference type="PROSITE" id="PS00723">
    <property type="entry name" value="POLYPRENYL_SYNTHASE_1"/>
    <property type="match status" value="1"/>
</dbReference>